<dbReference type="InterPro" id="IPR002099">
    <property type="entry name" value="MutL/Mlh/PMS"/>
</dbReference>
<reference evidence="6" key="1">
    <citation type="submission" date="2021-01" db="UniProtKB">
        <authorList>
            <consortium name="EnsemblMetazoa"/>
        </authorList>
    </citation>
    <scope>IDENTIFICATION</scope>
</reference>
<organism evidence="6 7">
    <name type="scientific">Nasonia vitripennis</name>
    <name type="common">Parasitic wasp</name>
    <dbReference type="NCBI Taxonomy" id="7425"/>
    <lineage>
        <taxon>Eukaryota</taxon>
        <taxon>Metazoa</taxon>
        <taxon>Ecdysozoa</taxon>
        <taxon>Arthropoda</taxon>
        <taxon>Hexapoda</taxon>
        <taxon>Insecta</taxon>
        <taxon>Pterygota</taxon>
        <taxon>Neoptera</taxon>
        <taxon>Endopterygota</taxon>
        <taxon>Hymenoptera</taxon>
        <taxon>Apocrita</taxon>
        <taxon>Proctotrupomorpha</taxon>
        <taxon>Chalcidoidea</taxon>
        <taxon>Pteromalidae</taxon>
        <taxon>Pteromalinae</taxon>
        <taxon>Nasonia</taxon>
    </lineage>
</organism>
<dbReference type="Gene3D" id="3.30.565.10">
    <property type="entry name" value="Histidine kinase-like ATPase, C-terminal domain"/>
    <property type="match status" value="1"/>
</dbReference>
<dbReference type="GO" id="GO:0030983">
    <property type="term" value="F:mismatched DNA binding"/>
    <property type="evidence" value="ECO:0007669"/>
    <property type="project" value="InterPro"/>
</dbReference>
<dbReference type="InterPro" id="IPR014721">
    <property type="entry name" value="Ribsml_uS5_D2-typ_fold_subgr"/>
</dbReference>
<feature type="domain" description="DNA mismatch repair protein S5" evidence="5">
    <location>
        <begin position="226"/>
        <end position="361"/>
    </location>
</feature>
<dbReference type="SMART" id="SM01340">
    <property type="entry name" value="DNA_mis_repair"/>
    <property type="match status" value="1"/>
</dbReference>
<dbReference type="PANTHER" id="PTHR10073:SF52">
    <property type="entry name" value="MISMATCH REPAIR ENDONUCLEASE PMS2"/>
    <property type="match status" value="1"/>
</dbReference>
<dbReference type="InterPro" id="IPR013507">
    <property type="entry name" value="DNA_mismatch_S5_2-like"/>
</dbReference>
<dbReference type="RefSeq" id="XP_008206668.1">
    <property type="nucleotide sequence ID" value="XM_008208446.3"/>
</dbReference>
<dbReference type="Pfam" id="PF08676">
    <property type="entry name" value="MutL_C"/>
    <property type="match status" value="1"/>
</dbReference>
<name>A0A7M7H6B7_NASVI</name>
<evidence type="ECO:0000259" key="4">
    <source>
        <dbReference type="SMART" id="SM00853"/>
    </source>
</evidence>
<dbReference type="KEGG" id="nvi:100286828"/>
<dbReference type="SUPFAM" id="SSF54211">
    <property type="entry name" value="Ribosomal protein S5 domain 2-like"/>
    <property type="match status" value="1"/>
</dbReference>
<dbReference type="PROSITE" id="PS00058">
    <property type="entry name" value="DNA_MISMATCH_REPAIR_1"/>
    <property type="match status" value="1"/>
</dbReference>
<dbReference type="Gene3D" id="3.30.1370.100">
    <property type="entry name" value="MutL, C-terminal domain, regulatory subdomain"/>
    <property type="match status" value="1"/>
</dbReference>
<protein>
    <recommendedName>
        <fullName evidence="8">Mismatch repair endonuclease PMS2</fullName>
    </recommendedName>
</protein>
<dbReference type="GO" id="GO:0140664">
    <property type="term" value="F:ATP-dependent DNA damage sensor activity"/>
    <property type="evidence" value="ECO:0007669"/>
    <property type="project" value="InterPro"/>
</dbReference>
<dbReference type="CDD" id="cd03484">
    <property type="entry name" value="MutL_Trans_hPMS_2_like"/>
    <property type="match status" value="1"/>
</dbReference>
<dbReference type="InterPro" id="IPR042121">
    <property type="entry name" value="MutL_C_regsub"/>
</dbReference>
<dbReference type="GeneID" id="100286828"/>
<dbReference type="GO" id="GO:0032389">
    <property type="term" value="C:MutLalpha complex"/>
    <property type="evidence" value="ECO:0007669"/>
    <property type="project" value="TreeGrafter"/>
</dbReference>
<evidence type="ECO:0000256" key="3">
    <source>
        <dbReference type="SAM" id="MobiDB-lite"/>
    </source>
</evidence>
<dbReference type="Pfam" id="PF13589">
    <property type="entry name" value="HATPase_c_3"/>
    <property type="match status" value="1"/>
</dbReference>
<dbReference type="Gene3D" id="3.30.230.10">
    <property type="match status" value="1"/>
</dbReference>
<dbReference type="InParanoid" id="A0A7M7H6B7"/>
<comment type="similarity">
    <text evidence="1">Belongs to the DNA mismatch repair MutL/HexB family.</text>
</comment>
<dbReference type="GO" id="GO:0006298">
    <property type="term" value="P:mismatch repair"/>
    <property type="evidence" value="ECO:0007669"/>
    <property type="project" value="InterPro"/>
</dbReference>
<dbReference type="GO" id="GO:0005524">
    <property type="term" value="F:ATP binding"/>
    <property type="evidence" value="ECO:0007669"/>
    <property type="project" value="InterPro"/>
</dbReference>
<dbReference type="FunCoup" id="A0A7M7H6B7">
    <property type="interactions" value="1600"/>
</dbReference>
<dbReference type="FunFam" id="3.30.565.10:FF:000014">
    <property type="entry name" value="Mismatch repair endonuclease pms1, putative"/>
    <property type="match status" value="1"/>
</dbReference>
<dbReference type="RefSeq" id="XP_008206669.1">
    <property type="nucleotide sequence ID" value="XM_008208447.4"/>
</dbReference>
<dbReference type="CTD" id="5395"/>
<evidence type="ECO:0000256" key="2">
    <source>
        <dbReference type="ARBA" id="ARBA00022763"/>
    </source>
</evidence>
<dbReference type="SUPFAM" id="SSF118116">
    <property type="entry name" value="DNA mismatch repair protein MutL"/>
    <property type="match status" value="1"/>
</dbReference>
<dbReference type="SUPFAM" id="SSF55874">
    <property type="entry name" value="ATPase domain of HSP90 chaperone/DNA topoisomerase II/histidine kinase"/>
    <property type="match status" value="1"/>
</dbReference>
<dbReference type="InterPro" id="IPR020568">
    <property type="entry name" value="Ribosomal_Su5_D2-typ_SF"/>
</dbReference>
<dbReference type="InterPro" id="IPR038973">
    <property type="entry name" value="MutL/Mlh/Pms-like"/>
</dbReference>
<evidence type="ECO:0000313" key="7">
    <source>
        <dbReference type="Proteomes" id="UP000002358"/>
    </source>
</evidence>
<dbReference type="NCBIfam" id="TIGR00585">
    <property type="entry name" value="mutl"/>
    <property type="match status" value="1"/>
</dbReference>
<dbReference type="EnsemblMetazoa" id="XM_008208447">
    <property type="protein sequence ID" value="XP_008206669"/>
    <property type="gene ID" value="LOC100286828"/>
</dbReference>
<accession>A0A7M7H6B7</accession>
<dbReference type="InterPro" id="IPR037198">
    <property type="entry name" value="MutL_C_sf"/>
</dbReference>
<evidence type="ECO:0000256" key="1">
    <source>
        <dbReference type="ARBA" id="ARBA00006082"/>
    </source>
</evidence>
<dbReference type="FunFam" id="3.30.1370.100:FF:000001">
    <property type="entry name" value="Mismatch repair endonuclease pms1, putative"/>
    <property type="match status" value="1"/>
</dbReference>
<dbReference type="OrthoDB" id="10254304at2759"/>
<proteinExistence type="inferred from homology"/>
<evidence type="ECO:0008006" key="8">
    <source>
        <dbReference type="Google" id="ProtNLM"/>
    </source>
</evidence>
<dbReference type="InterPro" id="IPR036890">
    <property type="entry name" value="HATPase_C_sf"/>
</dbReference>
<feature type="compositionally biased region" description="Polar residues" evidence="3">
    <location>
        <begin position="385"/>
        <end position="405"/>
    </location>
</feature>
<dbReference type="GO" id="GO:0016887">
    <property type="term" value="F:ATP hydrolysis activity"/>
    <property type="evidence" value="ECO:0007669"/>
    <property type="project" value="InterPro"/>
</dbReference>
<dbReference type="Proteomes" id="UP000002358">
    <property type="component" value="Chromosome 4"/>
</dbReference>
<dbReference type="SMR" id="A0A7M7H6B7"/>
<dbReference type="Gene3D" id="3.30.1540.20">
    <property type="entry name" value="MutL, C-terminal domain, dimerisation subdomain"/>
    <property type="match status" value="1"/>
</dbReference>
<dbReference type="CDD" id="cd16926">
    <property type="entry name" value="HATPase_MutL-MLH-PMS-like"/>
    <property type="match status" value="1"/>
</dbReference>
<dbReference type="InterPro" id="IPR042120">
    <property type="entry name" value="MutL_C_dimsub"/>
</dbReference>
<dbReference type="EnsemblMetazoa" id="XM_008208446">
    <property type="protein sequence ID" value="XP_008206668"/>
    <property type="gene ID" value="LOC100286828"/>
</dbReference>
<dbReference type="InterPro" id="IPR014790">
    <property type="entry name" value="MutL_C"/>
</dbReference>
<feature type="domain" description="MutL C-terminal dimerisation" evidence="4">
    <location>
        <begin position="609"/>
        <end position="758"/>
    </location>
</feature>
<dbReference type="Pfam" id="PF01119">
    <property type="entry name" value="DNA_mis_repair"/>
    <property type="match status" value="1"/>
</dbReference>
<evidence type="ECO:0000313" key="6">
    <source>
        <dbReference type="EnsemblMetazoa" id="XP_008206669"/>
    </source>
</evidence>
<dbReference type="PANTHER" id="PTHR10073">
    <property type="entry name" value="DNA MISMATCH REPAIR PROTEIN MLH, PMS, MUTL"/>
    <property type="match status" value="1"/>
</dbReference>
<keyword evidence="7" id="KW-1185">Reference proteome</keyword>
<dbReference type="SMART" id="SM00853">
    <property type="entry name" value="MutL_C"/>
    <property type="match status" value="1"/>
</dbReference>
<dbReference type="InterPro" id="IPR014762">
    <property type="entry name" value="DNA_mismatch_repair_CS"/>
</dbReference>
<evidence type="ECO:0000259" key="5">
    <source>
        <dbReference type="SMART" id="SM01340"/>
    </source>
</evidence>
<dbReference type="AlphaFoldDB" id="A0A7M7H6B7"/>
<keyword evidence="2" id="KW-0227">DNA damage</keyword>
<sequence length="797" mass="90951">MDEPSATAEESKKISAISKEAVHRICSGQVVVDLAVAVKELVENSLDSGATSVEVKLIDYGKTCITVIDNGSGVLEKDFEGLGLKHHTSKLKDFSDLLQVETFGFRGEALSSLCSLSNMNIITRHSTSQYAFDLQFNKNGILTQKQECARNQGTTVNVSNIFKNLPVRSKEFEKNIKKEYTKMIQILYSYCLVSTGVKITCTNTVGNKPGSVVVSTHGSINVLDNITAVFGRKGKENLIEIELQSPSEEILQEYNLPNDISINFSWHCFVSSCSHTLGRSSPDRQFFYVNGRPCDPAKISRLINHIYHKYNNKQYPFVYLDIKLKQSCADVNVTPDKRTILFTQEQILLATIKSNFERTWSNMQGSFTVKTLEELNFKSYKRNISDSPENSPPSKKQTIRISNNSEKQKPVSIMEDIKAKLSKSDKLSKLNNSSKSKAETSAVNKDILIKDVFKTIKENYLENEKNETCEVKINANHCEKINVSNEKYQESELIGKNQMHSKNENNKAYKIEIDHHGQEDEYEEIHAGNEEDQETFENEFVIVKRKLPNPDWHTNLQIIKNSFYESIEKSKNKKEGGIKYRAKLDAKSSDIEKELQRELTKESFEKMQIIGQFNLGFILTSLDSDIFIVDQHASDEKYRFEKLSNETKLKTQKLILPKKLNFSVLNETILMENQRIFEENGFTFRIKDEGDPGNRVELTGMPVSYGWQFDLEDIEELIFIIREGGDDGTSTIIPRPTRVRQMLASRACRSAVMIGKALNFTDMQRLLKQMSQMKNPWNCPHGRPTLRHLLSLNLLYQ</sequence>
<feature type="region of interest" description="Disordered" evidence="3">
    <location>
        <begin position="382"/>
        <end position="412"/>
    </location>
</feature>